<organism evidence="1 2">
    <name type="scientific">Thamnidium elegans</name>
    <dbReference type="NCBI Taxonomy" id="101142"/>
    <lineage>
        <taxon>Eukaryota</taxon>
        <taxon>Fungi</taxon>
        <taxon>Fungi incertae sedis</taxon>
        <taxon>Mucoromycota</taxon>
        <taxon>Mucoromycotina</taxon>
        <taxon>Mucoromycetes</taxon>
        <taxon>Mucorales</taxon>
        <taxon>Mucorineae</taxon>
        <taxon>Mucoraceae</taxon>
        <taxon>Thamnidium</taxon>
    </lineage>
</organism>
<comment type="caution">
    <text evidence="1">The sequence shown here is derived from an EMBL/GenBank/DDBJ whole genome shotgun (WGS) entry which is preliminary data.</text>
</comment>
<accession>A0A8H7SUM5</accession>
<evidence type="ECO:0000313" key="2">
    <source>
        <dbReference type="Proteomes" id="UP000613177"/>
    </source>
</evidence>
<gene>
    <name evidence="1" type="ORF">INT48_000205</name>
</gene>
<reference evidence="1" key="1">
    <citation type="submission" date="2021-01" db="EMBL/GenBank/DDBJ databases">
        <title>Metabolic potential, ecology and presence of endohyphal bacteria is reflected in genomic diversity of Mucoromycotina.</title>
        <authorList>
            <person name="Muszewska A."/>
            <person name="Okrasinska A."/>
            <person name="Steczkiewicz K."/>
            <person name="Drgas O."/>
            <person name="Orlowska M."/>
            <person name="Perlinska-Lenart U."/>
            <person name="Aleksandrzak-Piekarczyk T."/>
            <person name="Szatraj K."/>
            <person name="Zielenkiewicz U."/>
            <person name="Pilsyk S."/>
            <person name="Malc E."/>
            <person name="Mieczkowski P."/>
            <person name="Kruszewska J.S."/>
            <person name="Biernat P."/>
            <person name="Pawlowska J."/>
        </authorList>
    </citation>
    <scope>NUCLEOTIDE SEQUENCE</scope>
    <source>
        <strain evidence="1">WA0000018081</strain>
    </source>
</reference>
<proteinExistence type="predicted"/>
<protein>
    <submittedName>
        <fullName evidence="1">Uncharacterized protein</fullName>
    </submittedName>
</protein>
<evidence type="ECO:0000313" key="1">
    <source>
        <dbReference type="EMBL" id="KAG2236650.1"/>
    </source>
</evidence>
<dbReference type="Proteomes" id="UP000613177">
    <property type="component" value="Unassembled WGS sequence"/>
</dbReference>
<name>A0A8H7SUM5_9FUNG</name>
<sequence length="318" mass="37159">MYNIVQNNMVVSNNMVERLNITEYNEKDPQEKYRHSFYIRRWKLSTEAIDQIKNEFLLEDTYRSVMESWLTQIGAKNDALHYYIRYVGFCVSSNPKERFESDLNDRKIGFMSNFFKRIEDLLVELKPETYIHVLKKDAITLNIQPGGFNAKYTPPLANFQEYLAKINSGFFKKVKYNSKPFQNNANHPTIKRELKNGLKTVILFQERFEQVLSRRSKRQIRKEKFKITDSYATTMYRMAKPTVYTNGNVVLAMVGYDTTVANFFNAKSILGSPFSRAGYVLCDMISRLEAWENGNYNNHTVSDASKLIGKIPFIDLIP</sequence>
<dbReference type="EMBL" id="JAEPRE010000015">
    <property type="protein sequence ID" value="KAG2236650.1"/>
    <property type="molecule type" value="Genomic_DNA"/>
</dbReference>
<dbReference type="AlphaFoldDB" id="A0A8H7SUM5"/>
<keyword evidence="2" id="KW-1185">Reference proteome</keyword>